<evidence type="ECO:0000259" key="3">
    <source>
        <dbReference type="Pfam" id="PF00061"/>
    </source>
</evidence>
<dbReference type="GO" id="GO:0006629">
    <property type="term" value="P:lipid metabolic process"/>
    <property type="evidence" value="ECO:0007669"/>
    <property type="project" value="TreeGrafter"/>
</dbReference>
<protein>
    <submittedName>
        <fullName evidence="4">(apollo) hypothetical protein</fullName>
    </submittedName>
</protein>
<evidence type="ECO:0000313" key="5">
    <source>
        <dbReference type="Proteomes" id="UP000691718"/>
    </source>
</evidence>
<evidence type="ECO:0000256" key="2">
    <source>
        <dbReference type="PIRNR" id="PIRNR036893"/>
    </source>
</evidence>
<comment type="caution">
    <text evidence="4">The sequence shown here is derived from an EMBL/GenBank/DDBJ whole genome shotgun (WGS) entry which is preliminary data.</text>
</comment>
<dbReference type="EMBL" id="CAJQZP010001037">
    <property type="protein sequence ID" value="CAG5011542.1"/>
    <property type="molecule type" value="Genomic_DNA"/>
</dbReference>
<dbReference type="InterPro" id="IPR000566">
    <property type="entry name" value="Lipocln_cytosolic_FA-bd_dom"/>
</dbReference>
<sequence length="226" mass="25373">MFTKHCAGIASFPQCIRSATGDFRMAGSTSICLLVLSIIVRDVFGTGLGRCPIFPQIPNFDIIKMTGKWYEVERSFYLMEMSASCTELDVDLNERGYLLITINTTNRWTGSPSTTYGVGIMSHAGASSFRYRLNNRMPYIIGRLLPGAGQYNVLATDYDQYALIWSCTSVSIAHSDRMWVLGRRREIEANVRAQIYAVMQQLGLDPDRLMLSKNSNCTDSYINVVN</sequence>
<dbReference type="GO" id="GO:0005737">
    <property type="term" value="C:cytoplasm"/>
    <property type="evidence" value="ECO:0007669"/>
    <property type="project" value="TreeGrafter"/>
</dbReference>
<dbReference type="AlphaFoldDB" id="A0A8S3X949"/>
<evidence type="ECO:0000256" key="1">
    <source>
        <dbReference type="ARBA" id="ARBA00006889"/>
    </source>
</evidence>
<evidence type="ECO:0000313" key="4">
    <source>
        <dbReference type="EMBL" id="CAG5011542.1"/>
    </source>
</evidence>
<reference evidence="4" key="1">
    <citation type="submission" date="2021-04" db="EMBL/GenBank/DDBJ databases">
        <authorList>
            <person name="Tunstrom K."/>
        </authorList>
    </citation>
    <scope>NUCLEOTIDE SEQUENCE</scope>
</reference>
<dbReference type="OrthoDB" id="9923952at2759"/>
<dbReference type="Proteomes" id="UP000691718">
    <property type="component" value="Unassembled WGS sequence"/>
</dbReference>
<dbReference type="GO" id="GO:0000302">
    <property type="term" value="P:response to reactive oxygen species"/>
    <property type="evidence" value="ECO:0007669"/>
    <property type="project" value="TreeGrafter"/>
</dbReference>
<organism evidence="4 5">
    <name type="scientific">Parnassius apollo</name>
    <name type="common">Apollo butterfly</name>
    <name type="synonym">Papilio apollo</name>
    <dbReference type="NCBI Taxonomy" id="110799"/>
    <lineage>
        <taxon>Eukaryota</taxon>
        <taxon>Metazoa</taxon>
        <taxon>Ecdysozoa</taxon>
        <taxon>Arthropoda</taxon>
        <taxon>Hexapoda</taxon>
        <taxon>Insecta</taxon>
        <taxon>Pterygota</taxon>
        <taxon>Neoptera</taxon>
        <taxon>Endopterygota</taxon>
        <taxon>Lepidoptera</taxon>
        <taxon>Glossata</taxon>
        <taxon>Ditrysia</taxon>
        <taxon>Papilionoidea</taxon>
        <taxon>Papilionidae</taxon>
        <taxon>Parnassiinae</taxon>
        <taxon>Parnassini</taxon>
        <taxon>Parnassius</taxon>
        <taxon>Parnassius</taxon>
    </lineage>
</organism>
<dbReference type="PIRSF" id="PIRSF036893">
    <property type="entry name" value="Lipocalin_ApoD"/>
    <property type="match status" value="1"/>
</dbReference>
<name>A0A8S3X949_PARAO</name>
<proteinExistence type="inferred from homology"/>
<accession>A0A8S3X949</accession>
<dbReference type="PANTHER" id="PTHR10612:SF41">
    <property type="entry name" value="GLIAL LAZARILLO, ISOFORM A"/>
    <property type="match status" value="1"/>
</dbReference>
<feature type="domain" description="Lipocalin/cytosolic fatty-acid binding" evidence="3">
    <location>
        <begin position="66"/>
        <end position="207"/>
    </location>
</feature>
<dbReference type="PANTHER" id="PTHR10612">
    <property type="entry name" value="APOLIPOPROTEIN D"/>
    <property type="match status" value="1"/>
</dbReference>
<comment type="similarity">
    <text evidence="1 2">Belongs to the calycin superfamily. Lipocalin family.</text>
</comment>
<dbReference type="Pfam" id="PF00061">
    <property type="entry name" value="Lipocalin"/>
    <property type="match status" value="1"/>
</dbReference>
<dbReference type="InterPro" id="IPR022271">
    <property type="entry name" value="Lipocalin_ApoD"/>
</dbReference>
<gene>
    <name evidence="4" type="ORF">PAPOLLO_LOCUS15610</name>
</gene>
<keyword evidence="5" id="KW-1185">Reference proteome</keyword>